<dbReference type="RefSeq" id="WP_091237498.1">
    <property type="nucleotide sequence ID" value="NZ_FNAG01000001.1"/>
</dbReference>
<accession>A0A1G6RTG0</accession>
<evidence type="ECO:0000256" key="2">
    <source>
        <dbReference type="SAM" id="Phobius"/>
    </source>
</evidence>
<evidence type="ECO:0000313" key="4">
    <source>
        <dbReference type="Proteomes" id="UP000199603"/>
    </source>
</evidence>
<keyword evidence="4" id="KW-1185">Reference proteome</keyword>
<feature type="region of interest" description="Disordered" evidence="1">
    <location>
        <begin position="197"/>
        <end position="229"/>
    </location>
</feature>
<dbReference type="STRING" id="265719.SAMN04488509_10160"/>
<organism evidence="3 4">
    <name type="scientific">Aquimonas voraii</name>
    <dbReference type="NCBI Taxonomy" id="265719"/>
    <lineage>
        <taxon>Bacteria</taxon>
        <taxon>Pseudomonadati</taxon>
        <taxon>Pseudomonadota</taxon>
        <taxon>Gammaproteobacteria</taxon>
        <taxon>Lysobacterales</taxon>
        <taxon>Lysobacteraceae</taxon>
        <taxon>Aquimonas</taxon>
    </lineage>
</organism>
<evidence type="ECO:0000313" key="3">
    <source>
        <dbReference type="EMBL" id="SDD07235.1"/>
    </source>
</evidence>
<keyword evidence="2" id="KW-1133">Transmembrane helix</keyword>
<dbReference type="EMBL" id="FNAG01000001">
    <property type="protein sequence ID" value="SDD07235.1"/>
    <property type="molecule type" value="Genomic_DNA"/>
</dbReference>
<dbReference type="AlphaFoldDB" id="A0A1G6RTG0"/>
<reference evidence="3 4" key="1">
    <citation type="submission" date="2016-10" db="EMBL/GenBank/DDBJ databases">
        <authorList>
            <person name="de Groot N.N."/>
        </authorList>
    </citation>
    <scope>NUCLEOTIDE SEQUENCE [LARGE SCALE GENOMIC DNA]</scope>
    <source>
        <strain evidence="3 4">DSM 16957</strain>
    </source>
</reference>
<keyword evidence="2" id="KW-0812">Transmembrane</keyword>
<dbReference type="Proteomes" id="UP000199603">
    <property type="component" value="Unassembled WGS sequence"/>
</dbReference>
<name>A0A1G6RTG0_9GAMM</name>
<protein>
    <submittedName>
        <fullName evidence="3">Uncharacterized protein</fullName>
    </submittedName>
</protein>
<feature type="transmembrane region" description="Helical" evidence="2">
    <location>
        <begin position="48"/>
        <end position="66"/>
    </location>
</feature>
<keyword evidence="2" id="KW-0472">Membrane</keyword>
<evidence type="ECO:0000256" key="1">
    <source>
        <dbReference type="SAM" id="MobiDB-lite"/>
    </source>
</evidence>
<proteinExistence type="predicted"/>
<dbReference type="PANTHER" id="PTHR34351:SF1">
    <property type="entry name" value="SLR1927 PROTEIN"/>
    <property type="match status" value="1"/>
</dbReference>
<dbReference type="OrthoDB" id="5298497at2"/>
<sequence>MRALAARTWRFAQAQAERRLPALTRLRETEALPIEIHRRRIYVLPSRFGLFFGLLLAVMGAGALNYNNNPALMLVFLMASSVHTALLRGWLGLSGLRLVEVGAAPVHAGETAELRLRFVGEGRRARRGLCLEREGRARVFEVLPERQASATLPFATTRRGLHPVGRIKLSTRWPLGLFVVWSWLNPQAQVLVYPRLEDQPPPLPGDGASSGLRRQRSPSEEVHGLREHRQGDPLRLMAWKRSAQLGKPIVREFESPAGLEVRLDYAQLLHLPPEQRIERLARWLVEAERRGLVSELILPGEQIGPGRGEAHLHAGLRALALLP</sequence>
<feature type="compositionally biased region" description="Basic and acidic residues" evidence="1">
    <location>
        <begin position="217"/>
        <end position="229"/>
    </location>
</feature>
<gene>
    <name evidence="3" type="ORF">SAMN04488509_10160</name>
</gene>
<dbReference type="PANTHER" id="PTHR34351">
    <property type="entry name" value="SLR1927 PROTEIN-RELATED"/>
    <property type="match status" value="1"/>
</dbReference>